<protein>
    <submittedName>
        <fullName evidence="1">Uncharacterized protein</fullName>
    </submittedName>
</protein>
<evidence type="ECO:0000313" key="1">
    <source>
        <dbReference type="EMBL" id="EMI55208.1"/>
    </source>
</evidence>
<dbReference type="PATRIC" id="fig|1263870.3.peg.3556"/>
<dbReference type="EMBL" id="ANOH01000224">
    <property type="protein sequence ID" value="EMI55208.1"/>
    <property type="molecule type" value="Genomic_DNA"/>
</dbReference>
<accession>M5UGT2</accession>
<proteinExistence type="predicted"/>
<sequence>MTGVLRHRIIYALQNGYLPEPQAWISNQRAWSAEEVTQLAGYFGSSVEWRSTQSPTKHVL</sequence>
<dbReference type="Proteomes" id="UP000011885">
    <property type="component" value="Unassembled WGS sequence"/>
</dbReference>
<evidence type="ECO:0000313" key="2">
    <source>
        <dbReference type="Proteomes" id="UP000011885"/>
    </source>
</evidence>
<gene>
    <name evidence="1" type="ORF">RSSM_03345</name>
</gene>
<dbReference type="AlphaFoldDB" id="M5UGT2"/>
<reference evidence="1 2" key="1">
    <citation type="journal article" date="2013" name="Mar. Genomics">
        <title>Expression of sulfatases in Rhodopirellula baltica and the diversity of sulfatases in the genus Rhodopirellula.</title>
        <authorList>
            <person name="Wegner C.E."/>
            <person name="Richter-Heitmann T."/>
            <person name="Klindworth A."/>
            <person name="Klockow C."/>
            <person name="Richter M."/>
            <person name="Achstetter T."/>
            <person name="Glockner F.O."/>
            <person name="Harder J."/>
        </authorList>
    </citation>
    <scope>NUCLEOTIDE SEQUENCE [LARGE SCALE GENOMIC DNA]</scope>
    <source>
        <strain evidence="1 2">SM41</strain>
    </source>
</reference>
<organism evidence="1 2">
    <name type="scientific">Rhodopirellula sallentina SM41</name>
    <dbReference type="NCBI Taxonomy" id="1263870"/>
    <lineage>
        <taxon>Bacteria</taxon>
        <taxon>Pseudomonadati</taxon>
        <taxon>Planctomycetota</taxon>
        <taxon>Planctomycetia</taxon>
        <taxon>Pirellulales</taxon>
        <taxon>Pirellulaceae</taxon>
        <taxon>Rhodopirellula</taxon>
    </lineage>
</organism>
<keyword evidence="2" id="KW-1185">Reference proteome</keyword>
<name>M5UGT2_9BACT</name>
<comment type="caution">
    <text evidence="1">The sequence shown here is derived from an EMBL/GenBank/DDBJ whole genome shotgun (WGS) entry which is preliminary data.</text>
</comment>